<reference evidence="1 2" key="1">
    <citation type="submission" date="2018-10" db="EMBL/GenBank/DDBJ databases">
        <title>Draft genome sequence of Pantoea vagans isolated from corpses of the sugarcane aphid Melanaphis sacchari Zehntner.</title>
        <authorList>
            <person name="Toledo E."/>
            <person name="Pena G."/>
            <person name="Lozano L."/>
        </authorList>
    </citation>
    <scope>NUCLEOTIDE SEQUENCE [LARGE SCALE GENOMIC DNA]</scope>
    <source>
        <strain evidence="1 2">ET-90</strain>
    </source>
</reference>
<proteinExistence type="predicted"/>
<evidence type="ECO:0000313" key="2">
    <source>
        <dbReference type="Proteomes" id="UP000426772"/>
    </source>
</evidence>
<sequence>MRLWDERAEKGYMAAIENKFHNEIDNLRPVTKRNHRAITEYFFLWKFRHMALSFKKENINLAGVNGDDLTHDEEEILEKKHTVFVQADSSVPYHMYNGLHIQVSIDKAMYQFENIRWGLWKAKRGEFILADSYYKLDELCGFFPISPTLAFAASMRDGMINYDDVKLCNQQSKKFASSYCIARSWTNAPL</sequence>
<dbReference type="EMBL" id="RCNL01000003">
    <property type="protein sequence ID" value="TXL78951.1"/>
    <property type="molecule type" value="Genomic_DNA"/>
</dbReference>
<keyword evidence="2" id="KW-1185">Reference proteome</keyword>
<accession>A0ABY3LG59</accession>
<protein>
    <submittedName>
        <fullName evidence="1">Uncharacterized protein</fullName>
    </submittedName>
</protein>
<dbReference type="Proteomes" id="UP000426772">
    <property type="component" value="Unassembled WGS sequence"/>
</dbReference>
<evidence type="ECO:0000313" key="1">
    <source>
        <dbReference type="EMBL" id="TXL78951.1"/>
    </source>
</evidence>
<comment type="caution">
    <text evidence="1">The sequence shown here is derived from an EMBL/GenBank/DDBJ whole genome shotgun (WGS) entry which is preliminary data.</text>
</comment>
<gene>
    <name evidence="1" type="ORF">D9O29_08525</name>
</gene>
<name>A0ABY3LG59_9GAMM</name>
<organism evidence="1 2">
    <name type="scientific">Pantoea vagans</name>
    <dbReference type="NCBI Taxonomy" id="470934"/>
    <lineage>
        <taxon>Bacteria</taxon>
        <taxon>Pseudomonadati</taxon>
        <taxon>Pseudomonadota</taxon>
        <taxon>Gammaproteobacteria</taxon>
        <taxon>Enterobacterales</taxon>
        <taxon>Erwiniaceae</taxon>
        <taxon>Pantoea</taxon>
    </lineage>
</organism>